<dbReference type="Gene3D" id="3.20.20.80">
    <property type="entry name" value="Glycosidases"/>
    <property type="match status" value="1"/>
</dbReference>
<evidence type="ECO:0000259" key="7">
    <source>
        <dbReference type="Pfam" id="PF00728"/>
    </source>
</evidence>
<feature type="transmembrane region" description="Helical" evidence="6">
    <location>
        <begin position="6"/>
        <end position="24"/>
    </location>
</feature>
<evidence type="ECO:0000256" key="2">
    <source>
        <dbReference type="ARBA" id="ARBA00006285"/>
    </source>
</evidence>
<evidence type="ECO:0000313" key="8">
    <source>
        <dbReference type="EMBL" id="TFY81773.1"/>
    </source>
</evidence>
<keyword evidence="6" id="KW-0472">Membrane</keyword>
<dbReference type="STRING" id="135208.A0A4Z0A601"/>
<protein>
    <recommendedName>
        <fullName evidence="3">beta-N-acetylhexosaminidase</fullName>
        <ecNumber evidence="3">3.2.1.52</ecNumber>
    </recommendedName>
</protein>
<dbReference type="PANTHER" id="PTHR22600">
    <property type="entry name" value="BETA-HEXOSAMINIDASE"/>
    <property type="match status" value="1"/>
</dbReference>
<name>A0A4Z0A601_9AGAM</name>
<feature type="domain" description="Glycoside hydrolase family 20 catalytic" evidence="7">
    <location>
        <begin position="137"/>
        <end position="277"/>
    </location>
</feature>
<comment type="caution">
    <text evidence="8">The sequence shown here is derived from an EMBL/GenBank/DDBJ whole genome shotgun (WGS) entry which is preliminary data.</text>
</comment>
<evidence type="ECO:0000256" key="5">
    <source>
        <dbReference type="ARBA" id="ARBA00022801"/>
    </source>
</evidence>
<organism evidence="8 9">
    <name type="scientific">Hericium alpestre</name>
    <dbReference type="NCBI Taxonomy" id="135208"/>
    <lineage>
        <taxon>Eukaryota</taxon>
        <taxon>Fungi</taxon>
        <taxon>Dikarya</taxon>
        <taxon>Basidiomycota</taxon>
        <taxon>Agaricomycotina</taxon>
        <taxon>Agaricomycetes</taxon>
        <taxon>Russulales</taxon>
        <taxon>Hericiaceae</taxon>
        <taxon>Hericium</taxon>
    </lineage>
</organism>
<dbReference type="GO" id="GO:0016020">
    <property type="term" value="C:membrane"/>
    <property type="evidence" value="ECO:0007669"/>
    <property type="project" value="TreeGrafter"/>
</dbReference>
<dbReference type="OrthoDB" id="428480at2759"/>
<dbReference type="Proteomes" id="UP000298061">
    <property type="component" value="Unassembled WGS sequence"/>
</dbReference>
<dbReference type="EMBL" id="SFCI01000175">
    <property type="protein sequence ID" value="TFY81773.1"/>
    <property type="molecule type" value="Genomic_DNA"/>
</dbReference>
<dbReference type="InterPro" id="IPR025705">
    <property type="entry name" value="Beta_hexosaminidase_sua/sub"/>
</dbReference>
<dbReference type="PANTHER" id="PTHR22600:SF26">
    <property type="entry name" value="BETA-N-ACETYLHEXOSAMINIDASE"/>
    <property type="match status" value="1"/>
</dbReference>
<keyword evidence="4" id="KW-0732">Signal</keyword>
<dbReference type="GO" id="GO:0005975">
    <property type="term" value="P:carbohydrate metabolic process"/>
    <property type="evidence" value="ECO:0007669"/>
    <property type="project" value="InterPro"/>
</dbReference>
<comment type="similarity">
    <text evidence="2">Belongs to the glycosyl hydrolase 20 family.</text>
</comment>
<dbReference type="SUPFAM" id="SSF51445">
    <property type="entry name" value="(Trans)glycosidases"/>
    <property type="match status" value="1"/>
</dbReference>
<gene>
    <name evidence="8" type="ORF">EWM64_g2232</name>
</gene>
<evidence type="ECO:0000313" key="9">
    <source>
        <dbReference type="Proteomes" id="UP000298061"/>
    </source>
</evidence>
<keyword evidence="6" id="KW-1133">Transmembrane helix</keyword>
<dbReference type="AlphaFoldDB" id="A0A4Z0A601"/>
<evidence type="ECO:0000256" key="1">
    <source>
        <dbReference type="ARBA" id="ARBA00001231"/>
    </source>
</evidence>
<accession>A0A4Z0A601</accession>
<keyword evidence="6" id="KW-0812">Transmembrane</keyword>
<dbReference type="InterPro" id="IPR015883">
    <property type="entry name" value="Glyco_hydro_20_cat"/>
</dbReference>
<keyword evidence="9" id="KW-1185">Reference proteome</keyword>
<keyword evidence="5" id="KW-0378">Hydrolase</keyword>
<dbReference type="InterPro" id="IPR017853">
    <property type="entry name" value="GH"/>
</dbReference>
<dbReference type="Pfam" id="PF00728">
    <property type="entry name" value="Glyco_hydro_20"/>
    <property type="match status" value="1"/>
</dbReference>
<sequence length="291" mass="32117">MAVDIPLAGAPVIAAAAFAVWRLVKFFQRTGPKFPGPKGYPLVGNLFDLPMEHEYYTFSKWGREYGAPALPQRLLLRSLRRGRNARQEKLHLLRSAAPHDGVGPRRVEERARAHAVRRPLQGLPPHDAQDRRTRAAMDQYNPIMEAETHKAVRGQGKTPVVWEEMVLDYNVTLANDTVVMVWISSANAAAVAAKGYHFVHSASDYFYLDCGGGGWIGDNVNGNSWCDPFKTWQKSYSFDPTANLTAAEAQLVLGGQHLLWSEQSGPSNLDSIVWPRARPARSSSGADLAGT</sequence>
<reference evidence="8 9" key="1">
    <citation type="submission" date="2019-02" db="EMBL/GenBank/DDBJ databases">
        <title>Genome sequencing of the rare red list fungi Hericium alpestre (H. flagellum).</title>
        <authorList>
            <person name="Buettner E."/>
            <person name="Kellner H."/>
        </authorList>
    </citation>
    <scope>NUCLEOTIDE SEQUENCE [LARGE SCALE GENOMIC DNA]</scope>
    <source>
        <strain evidence="8 9">DSM 108284</strain>
    </source>
</reference>
<proteinExistence type="inferred from homology"/>
<evidence type="ECO:0000256" key="4">
    <source>
        <dbReference type="ARBA" id="ARBA00022729"/>
    </source>
</evidence>
<comment type="catalytic activity">
    <reaction evidence="1">
        <text>Hydrolysis of terminal non-reducing N-acetyl-D-hexosamine residues in N-acetyl-beta-D-hexosaminides.</text>
        <dbReference type="EC" id="3.2.1.52"/>
    </reaction>
</comment>
<dbReference type="EC" id="3.2.1.52" evidence="3"/>
<evidence type="ECO:0000256" key="3">
    <source>
        <dbReference type="ARBA" id="ARBA00012663"/>
    </source>
</evidence>
<dbReference type="GO" id="GO:0030203">
    <property type="term" value="P:glycosaminoglycan metabolic process"/>
    <property type="evidence" value="ECO:0007669"/>
    <property type="project" value="TreeGrafter"/>
</dbReference>
<evidence type="ECO:0000256" key="6">
    <source>
        <dbReference type="SAM" id="Phobius"/>
    </source>
</evidence>
<dbReference type="GO" id="GO:0004563">
    <property type="term" value="F:beta-N-acetylhexosaminidase activity"/>
    <property type="evidence" value="ECO:0007669"/>
    <property type="project" value="UniProtKB-EC"/>
</dbReference>